<evidence type="ECO:0000256" key="1">
    <source>
        <dbReference type="ARBA" id="ARBA00022679"/>
    </source>
</evidence>
<feature type="compositionally biased region" description="Low complexity" evidence="3">
    <location>
        <begin position="88"/>
        <end position="108"/>
    </location>
</feature>
<reference evidence="5" key="1">
    <citation type="journal article" date="2020" name="bioRxiv">
        <title>Comparative genomics of Chlamydomonas.</title>
        <authorList>
            <person name="Craig R.J."/>
            <person name="Hasan A.R."/>
            <person name="Ness R.W."/>
            <person name="Keightley P.D."/>
        </authorList>
    </citation>
    <scope>NUCLEOTIDE SEQUENCE</scope>
    <source>
        <strain evidence="5">CCAP 11/173</strain>
    </source>
</reference>
<evidence type="ECO:0000256" key="3">
    <source>
        <dbReference type="SAM" id="MobiDB-lite"/>
    </source>
</evidence>
<keyword evidence="6" id="KW-1185">Reference proteome</keyword>
<dbReference type="InterPro" id="IPR050680">
    <property type="entry name" value="YpeA/RimI_acetyltransf"/>
</dbReference>
<dbReference type="InterPro" id="IPR016181">
    <property type="entry name" value="Acyl_CoA_acyltransferase"/>
</dbReference>
<sequence length="210" mass="20666">MCASRVGAGPAGASGPGRHSGAAVAVRIRQAMPEDAAALAALDASCAADGSSGWSEGIYRTDLQPGGPNLILLAEADEASTGGGEGSCGSCSSSSSSSSSSSGSSSSGSGSTGGLLALAAGSEAGGEVSLTNVAVAAECRGAGLGRRITVELLRRLGSERCPSFLEVRVDNAAAQALYARLGFEVAGRRKRYNPDGSDSLVMTRQPGPLS</sequence>
<dbReference type="AlphaFoldDB" id="A0A836BAB5"/>
<keyword evidence="2" id="KW-0012">Acyltransferase</keyword>
<dbReference type="OrthoDB" id="41532at2759"/>
<dbReference type="Proteomes" id="UP000613740">
    <property type="component" value="Unassembled WGS sequence"/>
</dbReference>
<dbReference type="PANTHER" id="PTHR43420:SF44">
    <property type="entry name" value="ACETYLTRANSFERASE YPEA"/>
    <property type="match status" value="1"/>
</dbReference>
<dbReference type="EMBL" id="JAEHOD010000006">
    <property type="protein sequence ID" value="KAG2452303.1"/>
    <property type="molecule type" value="Genomic_DNA"/>
</dbReference>
<accession>A0A836BAB5</accession>
<proteinExistence type="predicted"/>
<evidence type="ECO:0000256" key="2">
    <source>
        <dbReference type="ARBA" id="ARBA00023315"/>
    </source>
</evidence>
<evidence type="ECO:0000259" key="4">
    <source>
        <dbReference type="PROSITE" id="PS51186"/>
    </source>
</evidence>
<dbReference type="Gene3D" id="3.40.630.30">
    <property type="match status" value="1"/>
</dbReference>
<feature type="region of interest" description="Disordered" evidence="3">
    <location>
        <begin position="84"/>
        <end position="108"/>
    </location>
</feature>
<comment type="caution">
    <text evidence="5">The sequence shown here is derived from an EMBL/GenBank/DDBJ whole genome shotgun (WGS) entry which is preliminary data.</text>
</comment>
<dbReference type="PANTHER" id="PTHR43420">
    <property type="entry name" value="ACETYLTRANSFERASE"/>
    <property type="match status" value="1"/>
</dbReference>
<organism evidence="5 6">
    <name type="scientific">Chlamydomonas schloesseri</name>
    <dbReference type="NCBI Taxonomy" id="2026947"/>
    <lineage>
        <taxon>Eukaryota</taxon>
        <taxon>Viridiplantae</taxon>
        <taxon>Chlorophyta</taxon>
        <taxon>core chlorophytes</taxon>
        <taxon>Chlorophyceae</taxon>
        <taxon>CS clade</taxon>
        <taxon>Chlamydomonadales</taxon>
        <taxon>Chlamydomonadaceae</taxon>
        <taxon>Chlamydomonas</taxon>
    </lineage>
</organism>
<feature type="region of interest" description="Disordered" evidence="3">
    <location>
        <begin position="190"/>
        <end position="210"/>
    </location>
</feature>
<protein>
    <recommendedName>
        <fullName evidence="4">N-acetyltransferase domain-containing protein</fullName>
    </recommendedName>
</protein>
<dbReference type="Pfam" id="PF00583">
    <property type="entry name" value="Acetyltransf_1"/>
    <property type="match status" value="1"/>
</dbReference>
<dbReference type="PROSITE" id="PS51186">
    <property type="entry name" value="GNAT"/>
    <property type="match status" value="1"/>
</dbReference>
<dbReference type="GO" id="GO:0016747">
    <property type="term" value="F:acyltransferase activity, transferring groups other than amino-acyl groups"/>
    <property type="evidence" value="ECO:0007669"/>
    <property type="project" value="InterPro"/>
</dbReference>
<keyword evidence="1" id="KW-0808">Transferase</keyword>
<dbReference type="InterPro" id="IPR000182">
    <property type="entry name" value="GNAT_dom"/>
</dbReference>
<evidence type="ECO:0000313" key="6">
    <source>
        <dbReference type="Proteomes" id="UP000613740"/>
    </source>
</evidence>
<dbReference type="SUPFAM" id="SSF55729">
    <property type="entry name" value="Acyl-CoA N-acyltransferases (Nat)"/>
    <property type="match status" value="1"/>
</dbReference>
<name>A0A836BAB5_9CHLO</name>
<feature type="domain" description="N-acetyltransferase" evidence="4">
    <location>
        <begin position="26"/>
        <end position="207"/>
    </location>
</feature>
<gene>
    <name evidence="5" type="ORF">HYH02_003327</name>
</gene>
<evidence type="ECO:0000313" key="5">
    <source>
        <dbReference type="EMBL" id="KAG2452303.1"/>
    </source>
</evidence>